<accession>A0ABY0VRP7</accession>
<evidence type="ECO:0000313" key="2">
    <source>
        <dbReference type="Proteomes" id="UP000182058"/>
    </source>
</evidence>
<protein>
    <submittedName>
        <fullName evidence="1">Uncharacterized protein</fullName>
    </submittedName>
</protein>
<keyword evidence="2" id="KW-1185">Reference proteome</keyword>
<name>A0ABY0VRP7_9PSED</name>
<sequence length="43" mass="5066">MLNSSKGMYFSLSSDDYGMHYFPVEPHSDLTQWLTWHVVESNK</sequence>
<reference evidence="1 2" key="1">
    <citation type="submission" date="2016-10" db="EMBL/GenBank/DDBJ databases">
        <authorList>
            <person name="Varghese N."/>
            <person name="Submissions S."/>
        </authorList>
    </citation>
    <scope>NUCLEOTIDE SEQUENCE [LARGE SCALE GENOMIC DNA]</scope>
    <source>
        <strain evidence="1 2">BS3667</strain>
    </source>
</reference>
<proteinExistence type="predicted"/>
<evidence type="ECO:0000313" key="1">
    <source>
        <dbReference type="EMBL" id="SDU51625.1"/>
    </source>
</evidence>
<dbReference type="EMBL" id="LT629795">
    <property type="protein sequence ID" value="SDU51625.1"/>
    <property type="molecule type" value="Genomic_DNA"/>
</dbReference>
<organism evidence="1 2">
    <name type="scientific">Pseudomonas psychrophila</name>
    <dbReference type="NCBI Taxonomy" id="122355"/>
    <lineage>
        <taxon>Bacteria</taxon>
        <taxon>Pseudomonadati</taxon>
        <taxon>Pseudomonadota</taxon>
        <taxon>Gammaproteobacteria</taxon>
        <taxon>Pseudomonadales</taxon>
        <taxon>Pseudomonadaceae</taxon>
        <taxon>Pseudomonas</taxon>
    </lineage>
</organism>
<gene>
    <name evidence="1" type="ORF">SAMN04490201_2216</name>
</gene>
<dbReference type="Proteomes" id="UP000182058">
    <property type="component" value="Chromosome I"/>
</dbReference>